<reference evidence="2 3" key="1">
    <citation type="submission" date="2016-09" db="EMBL/GenBank/DDBJ databases">
        <title>Rhizobium oryziradicis sp. nov., isolated from the root of rice.</title>
        <authorList>
            <person name="Zhao J."/>
            <person name="Zhang X."/>
        </authorList>
    </citation>
    <scope>NUCLEOTIDE SEQUENCE [LARGE SCALE GENOMIC DNA]</scope>
    <source>
        <strain evidence="2 3">14971</strain>
    </source>
</reference>
<dbReference type="GO" id="GO:0016829">
    <property type="term" value="F:lyase activity"/>
    <property type="evidence" value="ECO:0007669"/>
    <property type="project" value="UniProtKB-KW"/>
</dbReference>
<dbReference type="InterPro" id="IPR015813">
    <property type="entry name" value="Pyrv/PenolPyrv_kinase-like_dom"/>
</dbReference>
<organism evidence="2 3">
    <name type="scientific">Allorhizobium taibaishanense</name>
    <dbReference type="NCBI Taxonomy" id="887144"/>
    <lineage>
        <taxon>Bacteria</taxon>
        <taxon>Pseudomonadati</taxon>
        <taxon>Pseudomonadota</taxon>
        <taxon>Alphaproteobacteria</taxon>
        <taxon>Hyphomicrobiales</taxon>
        <taxon>Rhizobiaceae</taxon>
        <taxon>Rhizobium/Agrobacterium group</taxon>
        <taxon>Allorhizobium</taxon>
    </lineage>
</organism>
<comment type="caution">
    <text evidence="2">The sequence shown here is derived from an EMBL/GenBank/DDBJ whole genome shotgun (WGS) entry which is preliminary data.</text>
</comment>
<sequence length="243" mass="25409">MSINHDHRVPRTLRLKQQPCQVLRLFGGPVSFQQIPDGLIVTEGDVADVLQTLSQTLQPPALPLVLGISARLDHDGFAEQLGQLMRLRPDALLLTDVAEPADSQRLDALLRVEEARLGIGDGETPVIALLGGDPAGFFKAAAIAASSRRLIGLGLDEASVCTAIGAASAQSTEPVLETCRSLVQLAAAATGLPALIRPTGGPDGLKTRARALAKRGFSTLICDSDAWISAGRAAFAGPDRASK</sequence>
<dbReference type="AlphaFoldDB" id="A0A1Q9A1M2"/>
<dbReference type="EMBL" id="MKIN01000024">
    <property type="protein sequence ID" value="OLP48338.1"/>
    <property type="molecule type" value="Genomic_DNA"/>
</dbReference>
<evidence type="ECO:0000313" key="3">
    <source>
        <dbReference type="Proteomes" id="UP000185598"/>
    </source>
</evidence>
<dbReference type="STRING" id="887144.BJF91_09450"/>
<gene>
    <name evidence="2" type="ORF">BJF91_09450</name>
    <name evidence="1" type="ORF">GGQ71_002294</name>
</gene>
<reference evidence="1 4" key="2">
    <citation type="submission" date="2020-08" db="EMBL/GenBank/DDBJ databases">
        <title>Genomic Encyclopedia of Type Strains, Phase IV (KMG-IV): sequencing the most valuable type-strain genomes for metagenomic binning, comparative biology and taxonomic classification.</title>
        <authorList>
            <person name="Goeker M."/>
        </authorList>
    </citation>
    <scope>NUCLEOTIDE SEQUENCE [LARGE SCALE GENOMIC DNA]</scope>
    <source>
        <strain evidence="1 4">DSM 100021</strain>
    </source>
</reference>
<dbReference type="RefSeq" id="WP_075616392.1">
    <property type="nucleotide sequence ID" value="NZ_JACIED010000002.1"/>
</dbReference>
<keyword evidence="1" id="KW-0456">Lyase</keyword>
<accession>A0A1Q9A1M2</accession>
<evidence type="ECO:0000313" key="1">
    <source>
        <dbReference type="EMBL" id="MBB4008031.1"/>
    </source>
</evidence>
<dbReference type="OrthoDB" id="8419129at2"/>
<dbReference type="Proteomes" id="UP000544107">
    <property type="component" value="Unassembled WGS sequence"/>
</dbReference>
<evidence type="ECO:0000313" key="2">
    <source>
        <dbReference type="EMBL" id="OLP48338.1"/>
    </source>
</evidence>
<dbReference type="InterPro" id="IPR040442">
    <property type="entry name" value="Pyrv_kinase-like_dom_sf"/>
</dbReference>
<protein>
    <submittedName>
        <fullName evidence="1">Citrate lyase beta subunit</fullName>
    </submittedName>
</protein>
<keyword evidence="3" id="KW-1185">Reference proteome</keyword>
<dbReference type="Gene3D" id="3.20.20.60">
    <property type="entry name" value="Phosphoenolpyruvate-binding domains"/>
    <property type="match status" value="1"/>
</dbReference>
<proteinExistence type="predicted"/>
<dbReference type="EMBL" id="JACIED010000002">
    <property type="protein sequence ID" value="MBB4008031.1"/>
    <property type="molecule type" value="Genomic_DNA"/>
</dbReference>
<dbReference type="Proteomes" id="UP000185598">
    <property type="component" value="Unassembled WGS sequence"/>
</dbReference>
<evidence type="ECO:0000313" key="4">
    <source>
        <dbReference type="Proteomes" id="UP000544107"/>
    </source>
</evidence>
<name>A0A1Q9A1M2_9HYPH</name>
<dbReference type="SUPFAM" id="SSF51621">
    <property type="entry name" value="Phosphoenolpyruvate/pyruvate domain"/>
    <property type="match status" value="1"/>
</dbReference>